<dbReference type="GO" id="GO:0016787">
    <property type="term" value="F:hydrolase activity"/>
    <property type="evidence" value="ECO:0007669"/>
    <property type="project" value="UniProtKB-KW"/>
</dbReference>
<dbReference type="InterPro" id="IPR036388">
    <property type="entry name" value="WH-like_DNA-bd_sf"/>
</dbReference>
<evidence type="ECO:0000313" key="20">
    <source>
        <dbReference type="EMBL" id="EGL42120.1"/>
    </source>
</evidence>
<sequence length="604" mass="68604">MQAVEVLQKYFGYPSFRPGQEAVIETILSGRDCLAIMPTGAGKSLCFQIPALLLQGLTLVISPLISLMKDQVDALTAQHIPAVYINSQCTLADLKYRLGAIRSGRVRLVYVSPERLQNEFFTNFMQTLPVAQVVVDEAHCVSQWGHDFRPGYGMIKAWVDKLPERPIISAFTATATEKVKTDMLALLGLDKPRIFRGSFDRPNLYFRVVKSQDKLRFVISYLQNHPRESGIIYVATRKEAERVYAEVKSRGYAAGRYHAGLEDEERKRMQEDFSYDRISVMVATNAFGMGIDKSNVRFVIHYQIPGNLESYYQEAGRAGRDGAPSECILLFHRQDVMIQRYLIEQGRYTPEKEKKELYNLQRMVQYGESHGCLRHAILDYFGENVSWQRCERCGNCQEETVEEDRTPELRNICLCIDELKGRFGSTMVCLILAGNATRKVLQYGFEHNAAFGLLADIRAEELRDMVQQAIENGYIRQAAGRYPTLSLTAAGRKLLQGQSRAVPIRRGTGKVNSAHDSQTIVYKADQQLFEQLCQCRHELSQKFHIPPFVIFSDATLWEMAHERPVTVATLGTIKGVGTFKLNKYGKYFIRVIQTYINKGSDSSE</sequence>
<dbReference type="InterPro" id="IPR002464">
    <property type="entry name" value="DNA/RNA_helicase_DEAH_CS"/>
</dbReference>
<dbReference type="InterPro" id="IPR002121">
    <property type="entry name" value="HRDC_dom"/>
</dbReference>
<dbReference type="Proteomes" id="UP000004018">
    <property type="component" value="Unassembled WGS sequence"/>
</dbReference>
<dbReference type="SUPFAM" id="SSF52540">
    <property type="entry name" value="P-loop containing nucleoside triphosphate hydrolases"/>
    <property type="match status" value="1"/>
</dbReference>
<evidence type="ECO:0000256" key="4">
    <source>
        <dbReference type="ARBA" id="ARBA00022723"/>
    </source>
</evidence>
<evidence type="ECO:0000259" key="19">
    <source>
        <dbReference type="PROSITE" id="PS51194"/>
    </source>
</evidence>
<evidence type="ECO:0000256" key="5">
    <source>
        <dbReference type="ARBA" id="ARBA00022741"/>
    </source>
</evidence>
<dbReference type="InterPro" id="IPR011545">
    <property type="entry name" value="DEAD/DEAH_box_helicase_dom"/>
</dbReference>
<dbReference type="SMART" id="SM00956">
    <property type="entry name" value="RQC"/>
    <property type="match status" value="1"/>
</dbReference>
<evidence type="ECO:0000256" key="1">
    <source>
        <dbReference type="ARBA" id="ARBA00001946"/>
    </source>
</evidence>
<evidence type="ECO:0000256" key="7">
    <source>
        <dbReference type="ARBA" id="ARBA00022801"/>
    </source>
</evidence>
<dbReference type="GO" id="GO:0004386">
    <property type="term" value="F:helicase activity"/>
    <property type="evidence" value="ECO:0007669"/>
    <property type="project" value="UniProtKB-KW"/>
</dbReference>
<organism evidence="20 21">
    <name type="scientific">Megasphaera lornae</name>
    <dbReference type="NCBI Taxonomy" id="1000568"/>
    <lineage>
        <taxon>Bacteria</taxon>
        <taxon>Bacillati</taxon>
        <taxon>Bacillota</taxon>
        <taxon>Negativicutes</taxon>
        <taxon>Veillonellales</taxon>
        <taxon>Veillonellaceae</taxon>
        <taxon>Megasphaera</taxon>
    </lineage>
</organism>
<dbReference type="PROSITE" id="PS50967">
    <property type="entry name" value="HRDC"/>
    <property type="match status" value="1"/>
</dbReference>
<keyword evidence="12" id="KW-0233">DNA recombination</keyword>
<dbReference type="Gene3D" id="1.10.150.80">
    <property type="entry name" value="HRDC domain"/>
    <property type="match status" value="1"/>
</dbReference>
<evidence type="ECO:0000256" key="6">
    <source>
        <dbReference type="ARBA" id="ARBA00022763"/>
    </source>
</evidence>
<evidence type="ECO:0000256" key="14">
    <source>
        <dbReference type="ARBA" id="ARBA00023235"/>
    </source>
</evidence>
<keyword evidence="7 20" id="KW-0378">Hydrolase</keyword>
<keyword evidence="9" id="KW-0862">Zinc</keyword>
<feature type="domain" description="Helicase C-terminal" evidence="19">
    <location>
        <begin position="214"/>
        <end position="361"/>
    </location>
</feature>
<feature type="domain" description="Helicase ATP-binding" evidence="18">
    <location>
        <begin position="24"/>
        <end position="193"/>
    </location>
</feature>
<evidence type="ECO:0000256" key="9">
    <source>
        <dbReference type="ARBA" id="ARBA00022833"/>
    </source>
</evidence>
<dbReference type="Pfam" id="PF16124">
    <property type="entry name" value="RecQ_Zn_bind"/>
    <property type="match status" value="1"/>
</dbReference>
<dbReference type="Pfam" id="PF00271">
    <property type="entry name" value="Helicase_C"/>
    <property type="match status" value="1"/>
</dbReference>
<comment type="catalytic activity">
    <reaction evidence="15">
        <text>Couples ATP hydrolysis with the unwinding of duplex DNA by translocating in the 3'-5' direction.</text>
        <dbReference type="EC" id="5.6.2.4"/>
    </reaction>
</comment>
<dbReference type="PROSITE" id="PS51192">
    <property type="entry name" value="HELICASE_ATP_BIND_1"/>
    <property type="match status" value="1"/>
</dbReference>
<keyword evidence="6" id="KW-0227">DNA damage</keyword>
<evidence type="ECO:0000259" key="18">
    <source>
        <dbReference type="PROSITE" id="PS51192"/>
    </source>
</evidence>
<dbReference type="SUPFAM" id="SSF47819">
    <property type="entry name" value="HRDC-like"/>
    <property type="match status" value="1"/>
</dbReference>
<evidence type="ECO:0000256" key="3">
    <source>
        <dbReference type="ARBA" id="ARBA00005446"/>
    </source>
</evidence>
<dbReference type="InterPro" id="IPR018982">
    <property type="entry name" value="RQC_domain"/>
</dbReference>
<evidence type="ECO:0000313" key="21">
    <source>
        <dbReference type="Proteomes" id="UP000004018"/>
    </source>
</evidence>
<dbReference type="InterPro" id="IPR004589">
    <property type="entry name" value="DNA_helicase_ATP-dep_RecQ"/>
</dbReference>
<reference evidence="20 21" key="1">
    <citation type="submission" date="2011-04" db="EMBL/GenBank/DDBJ databases">
        <authorList>
            <person name="Harkins D.M."/>
            <person name="Madupu R."/>
            <person name="Durkin A.S."/>
            <person name="Torralba M."/>
            <person name="Methe B."/>
            <person name="Sutton G.G."/>
            <person name="Nelson K.E."/>
        </authorList>
    </citation>
    <scope>NUCLEOTIDE SEQUENCE [LARGE SCALE GENOMIC DNA]</scope>
    <source>
        <strain evidence="20 21">UPII 199-6</strain>
    </source>
</reference>
<name>A0ABN0D1Q0_9FIRM</name>
<dbReference type="PANTHER" id="PTHR13710:SF105">
    <property type="entry name" value="ATP-DEPENDENT DNA HELICASE Q1"/>
    <property type="match status" value="1"/>
</dbReference>
<dbReference type="EMBL" id="AFIJ01000007">
    <property type="protein sequence ID" value="EGL42120.1"/>
    <property type="molecule type" value="Genomic_DNA"/>
</dbReference>
<dbReference type="SMART" id="SM00490">
    <property type="entry name" value="HELICc"/>
    <property type="match status" value="1"/>
</dbReference>
<evidence type="ECO:0000256" key="15">
    <source>
        <dbReference type="ARBA" id="ARBA00034617"/>
    </source>
</evidence>
<keyword evidence="8 20" id="KW-0347">Helicase</keyword>
<dbReference type="InterPro" id="IPR010997">
    <property type="entry name" value="HRDC-like_sf"/>
</dbReference>
<dbReference type="Pfam" id="PF00270">
    <property type="entry name" value="DEAD"/>
    <property type="match status" value="1"/>
</dbReference>
<comment type="cofactor">
    <cofactor evidence="1">
        <name>Mg(2+)</name>
        <dbReference type="ChEBI" id="CHEBI:18420"/>
    </cofactor>
</comment>
<dbReference type="NCBIfam" id="TIGR00614">
    <property type="entry name" value="recQ_fam"/>
    <property type="match status" value="1"/>
</dbReference>
<dbReference type="InterPro" id="IPR027417">
    <property type="entry name" value="P-loop_NTPase"/>
</dbReference>
<dbReference type="SMART" id="SM00487">
    <property type="entry name" value="DEXDc"/>
    <property type="match status" value="1"/>
</dbReference>
<evidence type="ECO:0000256" key="8">
    <source>
        <dbReference type="ARBA" id="ARBA00022806"/>
    </source>
</evidence>
<dbReference type="InterPro" id="IPR001650">
    <property type="entry name" value="Helicase_C-like"/>
</dbReference>
<dbReference type="RefSeq" id="WP_007390581.1">
    <property type="nucleotide sequence ID" value="NZ_AFIJ01000007.1"/>
</dbReference>
<dbReference type="InterPro" id="IPR036390">
    <property type="entry name" value="WH_DNA-bd_sf"/>
</dbReference>
<keyword evidence="13" id="KW-0234">DNA repair</keyword>
<dbReference type="PROSITE" id="PS00690">
    <property type="entry name" value="DEAH_ATP_HELICASE"/>
    <property type="match status" value="1"/>
</dbReference>
<dbReference type="InterPro" id="IPR044876">
    <property type="entry name" value="HRDC_dom_sf"/>
</dbReference>
<protein>
    <recommendedName>
        <fullName evidence="16">DNA helicase RecQ</fullName>
        <ecNumber evidence="16">5.6.2.4</ecNumber>
    </recommendedName>
</protein>
<proteinExistence type="inferred from homology"/>
<dbReference type="SUPFAM" id="SSF46785">
    <property type="entry name" value="Winged helix' DNA-binding domain"/>
    <property type="match status" value="1"/>
</dbReference>
<keyword evidence="21" id="KW-1185">Reference proteome</keyword>
<evidence type="ECO:0000256" key="10">
    <source>
        <dbReference type="ARBA" id="ARBA00022840"/>
    </source>
</evidence>
<keyword evidence="11" id="KW-0238">DNA-binding</keyword>
<dbReference type="Gene3D" id="1.10.10.10">
    <property type="entry name" value="Winged helix-like DNA-binding domain superfamily/Winged helix DNA-binding domain"/>
    <property type="match status" value="1"/>
</dbReference>
<accession>A0ABN0D1Q0</accession>
<dbReference type="SMART" id="SM00341">
    <property type="entry name" value="HRDC"/>
    <property type="match status" value="1"/>
</dbReference>
<dbReference type="InterPro" id="IPR014001">
    <property type="entry name" value="Helicase_ATP-bd"/>
</dbReference>
<evidence type="ECO:0000256" key="16">
    <source>
        <dbReference type="NCBIfam" id="TIGR01389"/>
    </source>
</evidence>
<dbReference type="PANTHER" id="PTHR13710">
    <property type="entry name" value="DNA HELICASE RECQ FAMILY MEMBER"/>
    <property type="match status" value="1"/>
</dbReference>
<evidence type="ECO:0000256" key="13">
    <source>
        <dbReference type="ARBA" id="ARBA00023204"/>
    </source>
</evidence>
<keyword evidence="10" id="KW-0067">ATP-binding</keyword>
<dbReference type="NCBIfam" id="TIGR01389">
    <property type="entry name" value="recQ"/>
    <property type="match status" value="1"/>
</dbReference>
<gene>
    <name evidence="20" type="primary">recQ</name>
    <name evidence="20" type="ORF">HMPREF1039_0224</name>
</gene>
<evidence type="ECO:0000256" key="11">
    <source>
        <dbReference type="ARBA" id="ARBA00023125"/>
    </source>
</evidence>
<dbReference type="Gene3D" id="3.40.50.300">
    <property type="entry name" value="P-loop containing nucleotide triphosphate hydrolases"/>
    <property type="match status" value="2"/>
</dbReference>
<feature type="domain" description="HRDC" evidence="17">
    <location>
        <begin position="522"/>
        <end position="602"/>
    </location>
</feature>
<keyword evidence="14" id="KW-0413">Isomerase</keyword>
<dbReference type="PROSITE" id="PS51194">
    <property type="entry name" value="HELICASE_CTER"/>
    <property type="match status" value="1"/>
</dbReference>
<keyword evidence="4" id="KW-0479">Metal-binding</keyword>
<dbReference type="EC" id="5.6.2.4" evidence="16"/>
<dbReference type="Pfam" id="PF00570">
    <property type="entry name" value="HRDC"/>
    <property type="match status" value="1"/>
</dbReference>
<dbReference type="CDD" id="cd17920">
    <property type="entry name" value="DEXHc_RecQ"/>
    <property type="match status" value="1"/>
</dbReference>
<evidence type="ECO:0000259" key="17">
    <source>
        <dbReference type="PROSITE" id="PS50967"/>
    </source>
</evidence>
<dbReference type="Pfam" id="PF09382">
    <property type="entry name" value="RQC"/>
    <property type="match status" value="1"/>
</dbReference>
<dbReference type="InterPro" id="IPR006293">
    <property type="entry name" value="DNA_helicase_ATP-dep_RecQ_bac"/>
</dbReference>
<comment type="caution">
    <text evidence="20">The sequence shown here is derived from an EMBL/GenBank/DDBJ whole genome shotgun (WGS) entry which is preliminary data.</text>
</comment>
<dbReference type="CDD" id="cd18794">
    <property type="entry name" value="SF2_C_RecQ"/>
    <property type="match status" value="1"/>
</dbReference>
<keyword evidence="5" id="KW-0547">Nucleotide-binding</keyword>
<comment type="similarity">
    <text evidence="3">Belongs to the helicase family. RecQ subfamily.</text>
</comment>
<evidence type="ECO:0000256" key="12">
    <source>
        <dbReference type="ARBA" id="ARBA00023172"/>
    </source>
</evidence>
<dbReference type="InterPro" id="IPR032284">
    <property type="entry name" value="RecQ_Zn-bd"/>
</dbReference>
<evidence type="ECO:0000256" key="2">
    <source>
        <dbReference type="ARBA" id="ARBA00001947"/>
    </source>
</evidence>
<comment type="cofactor">
    <cofactor evidence="2">
        <name>Zn(2+)</name>
        <dbReference type="ChEBI" id="CHEBI:29105"/>
    </cofactor>
</comment>